<dbReference type="AlphaFoldDB" id="A0A9D2MAF9"/>
<keyword evidence="4" id="KW-0547">Nucleotide-binding</keyword>
<dbReference type="InterPro" id="IPR003714">
    <property type="entry name" value="PhoH"/>
</dbReference>
<gene>
    <name evidence="9" type="ORF">H9714_00660</name>
</gene>
<comment type="subcellular location">
    <subcellularLocation>
        <location evidence="1">Cytoplasm</location>
    </subcellularLocation>
</comment>
<dbReference type="InterPro" id="IPR051451">
    <property type="entry name" value="PhoH2-like"/>
</dbReference>
<feature type="region of interest" description="Disordered" evidence="7">
    <location>
        <begin position="321"/>
        <end position="343"/>
    </location>
</feature>
<evidence type="ECO:0000256" key="6">
    <source>
        <dbReference type="ARBA" id="ARBA00039970"/>
    </source>
</evidence>
<keyword evidence="3" id="KW-0963">Cytoplasm</keyword>
<organism evidence="9 10">
    <name type="scientific">Candidatus Flavonifractor intestinipullorum</name>
    <dbReference type="NCBI Taxonomy" id="2838587"/>
    <lineage>
        <taxon>Bacteria</taxon>
        <taxon>Bacillati</taxon>
        <taxon>Bacillota</taxon>
        <taxon>Clostridia</taxon>
        <taxon>Eubacteriales</taxon>
        <taxon>Oscillospiraceae</taxon>
        <taxon>Flavonifractor</taxon>
    </lineage>
</organism>
<evidence type="ECO:0000256" key="1">
    <source>
        <dbReference type="ARBA" id="ARBA00004496"/>
    </source>
</evidence>
<dbReference type="Gene3D" id="3.40.50.300">
    <property type="entry name" value="P-loop containing nucleotide triphosphate hydrolases"/>
    <property type="match status" value="1"/>
</dbReference>
<reference evidence="9" key="1">
    <citation type="journal article" date="2021" name="PeerJ">
        <title>Extensive microbial diversity within the chicken gut microbiome revealed by metagenomics and culture.</title>
        <authorList>
            <person name="Gilroy R."/>
            <person name="Ravi A."/>
            <person name="Getino M."/>
            <person name="Pursley I."/>
            <person name="Horton D.L."/>
            <person name="Alikhan N.F."/>
            <person name="Baker D."/>
            <person name="Gharbi K."/>
            <person name="Hall N."/>
            <person name="Watson M."/>
            <person name="Adriaenssens E.M."/>
            <person name="Foster-Nyarko E."/>
            <person name="Jarju S."/>
            <person name="Secka A."/>
            <person name="Antonio M."/>
            <person name="Oren A."/>
            <person name="Chaudhuri R.R."/>
            <person name="La Ragione R."/>
            <person name="Hildebrand F."/>
            <person name="Pallen M.J."/>
        </authorList>
    </citation>
    <scope>NUCLEOTIDE SEQUENCE</scope>
    <source>
        <strain evidence="9">CHK189-11263</strain>
    </source>
</reference>
<name>A0A9D2MAF9_9FIRM</name>
<feature type="domain" description="PhoH-like protein" evidence="8">
    <location>
        <begin position="117"/>
        <end position="321"/>
    </location>
</feature>
<accession>A0A9D2MAF9</accession>
<dbReference type="EMBL" id="DWYC01000006">
    <property type="protein sequence ID" value="HJB56043.1"/>
    <property type="molecule type" value="Genomic_DNA"/>
</dbReference>
<evidence type="ECO:0000259" key="8">
    <source>
        <dbReference type="Pfam" id="PF02562"/>
    </source>
</evidence>
<evidence type="ECO:0000313" key="9">
    <source>
        <dbReference type="EMBL" id="HJB56043.1"/>
    </source>
</evidence>
<dbReference type="GO" id="GO:0005524">
    <property type="term" value="F:ATP binding"/>
    <property type="evidence" value="ECO:0007669"/>
    <property type="project" value="UniProtKB-KW"/>
</dbReference>
<feature type="compositionally biased region" description="Basic and acidic residues" evidence="7">
    <location>
        <begin position="321"/>
        <end position="335"/>
    </location>
</feature>
<comment type="similarity">
    <text evidence="2">Belongs to the PhoH family.</text>
</comment>
<evidence type="ECO:0000256" key="2">
    <source>
        <dbReference type="ARBA" id="ARBA00010393"/>
    </source>
</evidence>
<dbReference type="PANTHER" id="PTHR30473">
    <property type="entry name" value="PROTEIN PHOH"/>
    <property type="match status" value="1"/>
</dbReference>
<evidence type="ECO:0000256" key="5">
    <source>
        <dbReference type="ARBA" id="ARBA00022840"/>
    </source>
</evidence>
<evidence type="ECO:0000256" key="3">
    <source>
        <dbReference type="ARBA" id="ARBA00022490"/>
    </source>
</evidence>
<evidence type="ECO:0000256" key="4">
    <source>
        <dbReference type="ARBA" id="ARBA00022741"/>
    </source>
</evidence>
<dbReference type="SUPFAM" id="SSF52540">
    <property type="entry name" value="P-loop containing nucleoside triphosphate hydrolases"/>
    <property type="match status" value="1"/>
</dbReference>
<dbReference type="FunFam" id="3.40.50.300:FF:000013">
    <property type="entry name" value="PhoH family ATPase"/>
    <property type="match status" value="1"/>
</dbReference>
<dbReference type="Pfam" id="PF02562">
    <property type="entry name" value="PhoH"/>
    <property type="match status" value="1"/>
</dbReference>
<sequence length="343" mass="38200">MESEECSLQTKRLSFETMDQQQAVFGTQDQFVRMIEKALPVFITLRDYDVEVRGESEEPVKLAADVLEALGKLYGRGEPLNEDVVARLMDEAREGSLEQTFAAMDGIVTMTQKGAPIKCKTLGQKNYVKALQENVVTLCIGPAGTGKTYLAVAQAARELKNGDIERIIMSRPAIEAGEERLGFLPGDLAQKVDPYLRPLYDALHDIFGAEKAEKLRERGTIEIAPLAYMRGRTLNHARVIIDESQNASLPTLKMALTRLGEGSKMVLTGDVTQIDLPRSVDSGLERCAEILGSIDGVAVTRLSNRDVVRNKIVREIVKAFEKDEEKRQSRPDKPRPTTLRRKR</sequence>
<dbReference type="GO" id="GO:0005829">
    <property type="term" value="C:cytosol"/>
    <property type="evidence" value="ECO:0007669"/>
    <property type="project" value="TreeGrafter"/>
</dbReference>
<comment type="caution">
    <text evidence="9">The sequence shown here is derived from an EMBL/GenBank/DDBJ whole genome shotgun (WGS) entry which is preliminary data.</text>
</comment>
<reference evidence="9" key="2">
    <citation type="submission" date="2021-04" db="EMBL/GenBank/DDBJ databases">
        <authorList>
            <person name="Gilroy R."/>
        </authorList>
    </citation>
    <scope>NUCLEOTIDE SEQUENCE</scope>
    <source>
        <strain evidence="9">CHK189-11263</strain>
    </source>
</reference>
<evidence type="ECO:0000256" key="7">
    <source>
        <dbReference type="SAM" id="MobiDB-lite"/>
    </source>
</evidence>
<dbReference type="Proteomes" id="UP000824208">
    <property type="component" value="Unassembled WGS sequence"/>
</dbReference>
<dbReference type="InterPro" id="IPR027417">
    <property type="entry name" value="P-loop_NTPase"/>
</dbReference>
<dbReference type="PANTHER" id="PTHR30473:SF1">
    <property type="entry name" value="PHOH-LIKE PROTEIN"/>
    <property type="match status" value="1"/>
</dbReference>
<evidence type="ECO:0000313" key="10">
    <source>
        <dbReference type="Proteomes" id="UP000824208"/>
    </source>
</evidence>
<proteinExistence type="inferred from homology"/>
<keyword evidence="5" id="KW-0067">ATP-binding</keyword>
<protein>
    <recommendedName>
        <fullName evidence="6">PhoH-like protein</fullName>
    </recommendedName>
</protein>